<evidence type="ECO:0000256" key="3">
    <source>
        <dbReference type="PIRNR" id="PIRNR038193"/>
    </source>
</evidence>
<dbReference type="GO" id="GO:0030214">
    <property type="term" value="P:hyaluronan catabolic process"/>
    <property type="evidence" value="ECO:0007669"/>
    <property type="project" value="TreeGrafter"/>
</dbReference>
<reference evidence="8" key="1">
    <citation type="submission" date="2016-10" db="EMBL/GenBank/DDBJ databases">
        <title>Venom proteomic and venom gland transcriptomic analyses of the scorpion Megacormus gertschi Diaz-Najera, 1966 (Scorpiones: Euscorpiidae: Megacorminae).</title>
        <authorList>
            <person name="Santibanez-Lopez C.E."/>
            <person name="Cid-Uribe J.I."/>
            <person name="Zamudio F.Z."/>
            <person name="Batista C.V."/>
            <person name="Ortiz E."/>
            <person name="Possani L.D."/>
        </authorList>
    </citation>
    <scope>NUCLEOTIDE SEQUENCE</scope>
    <source>
        <tissue evidence="8">Venom gland</tissue>
    </source>
</reference>
<dbReference type="PIRSF" id="PIRSF038193">
    <property type="entry name" value="Hyaluronidase"/>
    <property type="match status" value="1"/>
</dbReference>
<name>A0A224XFE2_9SCOR</name>
<evidence type="ECO:0000256" key="1">
    <source>
        <dbReference type="ARBA" id="ARBA00008871"/>
    </source>
</evidence>
<comment type="similarity">
    <text evidence="1 3 6">Belongs to the glycosyl hydrolase 56 family.</text>
</comment>
<evidence type="ECO:0000256" key="5">
    <source>
        <dbReference type="PIRSR" id="PIRSR038193-3"/>
    </source>
</evidence>
<dbReference type="SUPFAM" id="SSF51445">
    <property type="entry name" value="(Trans)glycosidases"/>
    <property type="match status" value="1"/>
</dbReference>
<accession>A0A224XFE2</accession>
<dbReference type="InterPro" id="IPR013785">
    <property type="entry name" value="Aldolase_TIM"/>
</dbReference>
<evidence type="ECO:0000256" key="6">
    <source>
        <dbReference type="RuleBase" id="RU610713"/>
    </source>
</evidence>
<dbReference type="EMBL" id="GFBG01000086">
    <property type="protein sequence ID" value="JAW07081.1"/>
    <property type="molecule type" value="Transcribed_RNA"/>
</dbReference>
<evidence type="ECO:0000313" key="8">
    <source>
        <dbReference type="EMBL" id="JAW07081.1"/>
    </source>
</evidence>
<dbReference type="GO" id="GO:0004415">
    <property type="term" value="F:hyalurononglucosaminidase activity"/>
    <property type="evidence" value="ECO:0007669"/>
    <property type="project" value="UniProtKB-UniRule"/>
</dbReference>
<comment type="catalytic activity">
    <reaction evidence="6">
        <text>Random hydrolysis of (1-&gt;4)-linkages between N-acetyl-beta-D-glucosamine and D-glucuronate residues in hyaluronate.</text>
        <dbReference type="EC" id="3.2.1.35"/>
    </reaction>
</comment>
<feature type="chain" id="PRO_5012713965" description="Hyaluronidase" evidence="7">
    <location>
        <begin position="21"/>
        <end position="408"/>
    </location>
</feature>
<dbReference type="GO" id="GO:0005975">
    <property type="term" value="P:carbohydrate metabolic process"/>
    <property type="evidence" value="ECO:0007669"/>
    <property type="project" value="UniProtKB-UniRule"/>
</dbReference>
<dbReference type="EC" id="3.2.1.35" evidence="6"/>
<protein>
    <recommendedName>
        <fullName evidence="6">Hyaluronidase</fullName>
        <ecNumber evidence="6">3.2.1.35</ecNumber>
    </recommendedName>
</protein>
<feature type="disulfide bond" evidence="5">
    <location>
        <begin position="33"/>
        <end position="323"/>
    </location>
</feature>
<dbReference type="Gene3D" id="3.20.20.70">
    <property type="entry name" value="Aldolase class I"/>
    <property type="match status" value="1"/>
</dbReference>
<dbReference type="InterPro" id="IPR017853">
    <property type="entry name" value="GH"/>
</dbReference>
<feature type="disulfide bond" evidence="5">
    <location>
        <begin position="199"/>
        <end position="213"/>
    </location>
</feature>
<dbReference type="PANTHER" id="PTHR11769">
    <property type="entry name" value="HYALURONIDASE"/>
    <property type="match status" value="1"/>
</dbReference>
<dbReference type="AlphaFoldDB" id="A0A224XFE2"/>
<evidence type="ECO:0000256" key="2">
    <source>
        <dbReference type="ARBA" id="ARBA00023157"/>
    </source>
</evidence>
<keyword evidence="2 5" id="KW-1015">Disulfide bond</keyword>
<evidence type="ECO:0000256" key="4">
    <source>
        <dbReference type="PIRSR" id="PIRSR038193-1"/>
    </source>
</evidence>
<dbReference type="Pfam" id="PF01630">
    <property type="entry name" value="Glyco_hydro_56"/>
    <property type="match status" value="1"/>
</dbReference>
<dbReference type="PRINTS" id="PR00846">
    <property type="entry name" value="GLHYDRLASE56"/>
</dbReference>
<organism evidence="8">
    <name type="scientific">Megacormus gertschi</name>
    <dbReference type="NCBI Taxonomy" id="1843536"/>
    <lineage>
        <taxon>Eukaryota</taxon>
        <taxon>Metazoa</taxon>
        <taxon>Ecdysozoa</taxon>
        <taxon>Arthropoda</taxon>
        <taxon>Chelicerata</taxon>
        <taxon>Arachnida</taxon>
        <taxon>Scorpiones</taxon>
        <taxon>Iurida</taxon>
        <taxon>Chactoidea</taxon>
        <taxon>Euscorpiidae</taxon>
        <taxon>Megacorminae</taxon>
        <taxon>Megacormini</taxon>
        <taxon>Megacormus</taxon>
    </lineage>
</organism>
<evidence type="ECO:0000256" key="7">
    <source>
        <dbReference type="SAM" id="SignalP"/>
    </source>
</evidence>
<keyword evidence="6" id="KW-0326">Glycosidase</keyword>
<dbReference type="PANTHER" id="PTHR11769:SF35">
    <property type="entry name" value="HYALURONIDASE"/>
    <property type="match status" value="1"/>
</dbReference>
<keyword evidence="6" id="KW-0378">Hydrolase</keyword>
<dbReference type="InterPro" id="IPR018155">
    <property type="entry name" value="Hyaluronidase"/>
</dbReference>
<sequence length="408" mass="47475">MNPSVSVGIILNVFACAIEASFKIYWNVPSSMCSVRYGINVTKTLINNDVLVNSEEEFLGEKLVIFYENKLGKYPYIDPKLGDVNGGLPQLGNLEEHLQVAREDIRRTITDPNFDGLGIIDWEKWRPIWDFNWGKMRVYKKRTMELMKKRHPSWPWKLVDSASRNEWEETTKQWMLKTLELTQEMRPKGKWCYYHLPDCYNYVGKDKPEQFLCSSLVRRHNDRLIWLWNATGSLCPSIYYDERQMKYNETQQIWFLHGRLSEVLRVSQPDTPIYPYINYRIHSSLAVVSKEHFWLMLAHLASLGLDGAVIWGSSNYLKTEDECRSLQQYVDEVIAPASSTISSNANHCGEAVCNGNGICTWPRHPYSSWKYLVVPNSTAFEVTDITCRCQAYRGRYCNVRDSNLTDVI</sequence>
<proteinExistence type="inferred from homology"/>
<feature type="disulfide bond" evidence="5">
    <location>
        <begin position="348"/>
        <end position="359"/>
    </location>
</feature>
<feature type="active site" description="Proton donor" evidence="4">
    <location>
        <position position="123"/>
    </location>
</feature>
<keyword evidence="7" id="KW-0732">Signal</keyword>
<feature type="signal peptide" evidence="7">
    <location>
        <begin position="1"/>
        <end position="20"/>
    </location>
</feature>